<feature type="active site" description="Proton donor" evidence="10">
    <location>
        <position position="170"/>
    </location>
</feature>
<evidence type="ECO:0000256" key="1">
    <source>
        <dbReference type="ARBA" id="ARBA00000707"/>
    </source>
</evidence>
<evidence type="ECO:0000313" key="14">
    <source>
        <dbReference type="RefSeq" id="XP_022099561.1"/>
    </source>
</evidence>
<sequence length="235" mass="25300">MSVKPHWIPLESNPEVMTKYIHTLGVPNKWHFVDVLGLDDELLGMISKPVVALIVLFPKGDKMKSAEEEMCAKIEKEGQEVSGSVYFMKQTIGNACGTIGVLHAVLNNQNENDFKLAGIISEFADKTKGMDGAARGACLENDAGICEAHSSSAQEGQTQAPAAEDKVSAHFITLVNVEGSLYELDGRKPAPINHGKTSPENFLKDAAGVCKKIMAIDPSEVNFNIMALTGGEPLF</sequence>
<evidence type="ECO:0000256" key="8">
    <source>
        <dbReference type="ARBA" id="ARBA00055560"/>
    </source>
</evidence>
<evidence type="ECO:0000256" key="11">
    <source>
        <dbReference type="RuleBase" id="RU361215"/>
    </source>
</evidence>
<feature type="domain" description="UCH catalytic" evidence="12">
    <location>
        <begin position="6"/>
        <end position="230"/>
    </location>
</feature>
<dbReference type="PANTHER" id="PTHR10589:SF17">
    <property type="entry name" value="UBIQUITIN CARBOXYL-TERMINAL HYDROLASE"/>
    <property type="match status" value="1"/>
</dbReference>
<evidence type="ECO:0000256" key="5">
    <source>
        <dbReference type="ARBA" id="ARBA00022786"/>
    </source>
</evidence>
<keyword evidence="7 10" id="KW-0788">Thiol protease</keyword>
<dbReference type="AlphaFoldDB" id="A0A8B7Z8G3"/>
<dbReference type="InterPro" id="IPR036959">
    <property type="entry name" value="Peptidase_C12_UCH_sf"/>
</dbReference>
<accession>A0A8B7Z8G3</accession>
<feature type="site" description="Important for enzyme activity" evidence="10">
    <location>
        <position position="185"/>
    </location>
</feature>
<dbReference type="PANTHER" id="PTHR10589">
    <property type="entry name" value="UBIQUITIN CARBOXYL-TERMINAL HYDROLASE"/>
    <property type="match status" value="1"/>
</dbReference>
<protein>
    <recommendedName>
        <fullName evidence="9 11">Ubiquitin carboxyl-terminal hydrolase</fullName>
        <ecNumber evidence="3 11">3.4.19.12</ecNumber>
    </recommendedName>
</protein>
<dbReference type="Pfam" id="PF01088">
    <property type="entry name" value="Peptidase_C12"/>
    <property type="match status" value="1"/>
</dbReference>
<evidence type="ECO:0000256" key="3">
    <source>
        <dbReference type="ARBA" id="ARBA00012759"/>
    </source>
</evidence>
<evidence type="ECO:0000256" key="6">
    <source>
        <dbReference type="ARBA" id="ARBA00022801"/>
    </source>
</evidence>
<organism evidence="13 14">
    <name type="scientific">Acanthaster planci</name>
    <name type="common">Crown-of-thorns starfish</name>
    <dbReference type="NCBI Taxonomy" id="133434"/>
    <lineage>
        <taxon>Eukaryota</taxon>
        <taxon>Metazoa</taxon>
        <taxon>Echinodermata</taxon>
        <taxon>Eleutherozoa</taxon>
        <taxon>Asterozoa</taxon>
        <taxon>Asteroidea</taxon>
        <taxon>Valvatacea</taxon>
        <taxon>Valvatida</taxon>
        <taxon>Acanthasteridae</taxon>
        <taxon>Acanthaster</taxon>
    </lineage>
</organism>
<dbReference type="FunFam" id="3.40.532.10:FF:000006">
    <property type="entry name" value="Ubiquitin carboxyl-terminal hydrolase"/>
    <property type="match status" value="1"/>
</dbReference>
<evidence type="ECO:0000256" key="2">
    <source>
        <dbReference type="ARBA" id="ARBA00009326"/>
    </source>
</evidence>
<keyword evidence="5 10" id="KW-0833">Ubl conjugation pathway</keyword>
<comment type="similarity">
    <text evidence="2 10 11">Belongs to the peptidase C12 family.</text>
</comment>
<dbReference type="PROSITE" id="PS52048">
    <property type="entry name" value="UCH_DOMAIN"/>
    <property type="match status" value="1"/>
</dbReference>
<comment type="function">
    <text evidence="8">Ubiquitin-protein hydrolase is involved both in the processing of ubiquitin precursors and of ubiquitinated proteins. This enzyme is a thiol protease that recognizes and hydrolyzes a peptide bond at the C-terminal glycine of ubiquitin.</text>
</comment>
<feature type="site" description="Transition state stabilizer" evidence="10">
    <location>
        <position position="90"/>
    </location>
</feature>
<evidence type="ECO:0000256" key="9">
    <source>
        <dbReference type="ARBA" id="ARBA00073226"/>
    </source>
</evidence>
<keyword evidence="13" id="KW-1185">Reference proteome</keyword>
<dbReference type="EC" id="3.4.19.12" evidence="3 11"/>
<proteinExistence type="inferred from homology"/>
<dbReference type="GO" id="GO:0005737">
    <property type="term" value="C:cytoplasm"/>
    <property type="evidence" value="ECO:0007669"/>
    <property type="project" value="TreeGrafter"/>
</dbReference>
<dbReference type="Gene3D" id="3.40.532.10">
    <property type="entry name" value="Peptidase C12, ubiquitin carboxyl-terminal hydrolase"/>
    <property type="match status" value="1"/>
</dbReference>
<dbReference type="Proteomes" id="UP000694845">
    <property type="component" value="Unplaced"/>
</dbReference>
<dbReference type="SUPFAM" id="SSF54001">
    <property type="entry name" value="Cysteine proteinases"/>
    <property type="match status" value="1"/>
</dbReference>
<keyword evidence="6 10" id="KW-0378">Hydrolase</keyword>
<dbReference type="GO" id="GO:0004843">
    <property type="term" value="F:cysteine-type deubiquitinase activity"/>
    <property type="evidence" value="ECO:0007669"/>
    <property type="project" value="UniProtKB-UniRule"/>
</dbReference>
<comment type="catalytic activity">
    <reaction evidence="1 10 11">
        <text>Thiol-dependent hydrolysis of ester, thioester, amide, peptide and isopeptide bonds formed by the C-terminal Gly of ubiquitin (a 76-residue protein attached to proteins as an intracellular targeting signal).</text>
        <dbReference type="EC" id="3.4.19.12"/>
    </reaction>
</comment>
<evidence type="ECO:0000256" key="4">
    <source>
        <dbReference type="ARBA" id="ARBA00022670"/>
    </source>
</evidence>
<reference evidence="14" key="1">
    <citation type="submission" date="2025-08" db="UniProtKB">
        <authorList>
            <consortium name="RefSeq"/>
        </authorList>
    </citation>
    <scope>IDENTIFICATION</scope>
</reference>
<feature type="active site" description="Nucleophile" evidence="10">
    <location>
        <position position="96"/>
    </location>
</feature>
<dbReference type="OMA" id="TCFVQAP"/>
<dbReference type="InterPro" id="IPR038765">
    <property type="entry name" value="Papain-like_cys_pep_sf"/>
</dbReference>
<dbReference type="PRINTS" id="PR00707">
    <property type="entry name" value="UBCTHYDRLASE"/>
</dbReference>
<evidence type="ECO:0000313" key="13">
    <source>
        <dbReference type="Proteomes" id="UP000694845"/>
    </source>
</evidence>
<dbReference type="OrthoDB" id="427186at2759"/>
<dbReference type="GeneID" id="110984070"/>
<evidence type="ECO:0000256" key="7">
    <source>
        <dbReference type="ARBA" id="ARBA00022807"/>
    </source>
</evidence>
<evidence type="ECO:0000259" key="12">
    <source>
        <dbReference type="PROSITE" id="PS52048"/>
    </source>
</evidence>
<dbReference type="GO" id="GO:0016579">
    <property type="term" value="P:protein deubiquitination"/>
    <property type="evidence" value="ECO:0007669"/>
    <property type="project" value="TreeGrafter"/>
</dbReference>
<dbReference type="RefSeq" id="XP_022099561.1">
    <property type="nucleotide sequence ID" value="XM_022243869.1"/>
</dbReference>
<name>A0A8B7Z8G3_ACAPL</name>
<dbReference type="InterPro" id="IPR001578">
    <property type="entry name" value="Peptidase_C12_UCH"/>
</dbReference>
<keyword evidence="4 10" id="KW-0645">Protease</keyword>
<dbReference type="GO" id="GO:0006511">
    <property type="term" value="P:ubiquitin-dependent protein catabolic process"/>
    <property type="evidence" value="ECO:0007669"/>
    <property type="project" value="UniProtKB-UniRule"/>
</dbReference>
<dbReference type="CDD" id="cd09616">
    <property type="entry name" value="Peptidase_C12_UCH_L1_L3"/>
    <property type="match status" value="1"/>
</dbReference>
<gene>
    <name evidence="14" type="primary">LOC110984070</name>
</gene>
<evidence type="ECO:0000256" key="10">
    <source>
        <dbReference type="PROSITE-ProRule" id="PRU01393"/>
    </source>
</evidence>